<proteinExistence type="predicted"/>
<name>A0A0B7H5A5_9FLAO</name>
<evidence type="ECO:0000313" key="1">
    <source>
        <dbReference type="EMBL" id="CEN32793.1"/>
    </source>
</evidence>
<reference evidence="2" key="1">
    <citation type="submission" date="2015-01" db="EMBL/GenBank/DDBJ databases">
        <authorList>
            <person name="MANFREDI Pablo"/>
        </authorList>
    </citation>
    <scope>NUCLEOTIDE SEQUENCE [LARGE SCALE GENOMIC DNA]</scope>
    <source>
        <strain evidence="2">Ccyn2B</strain>
    </source>
</reference>
<gene>
    <name evidence="1" type="ORF">CCYN2B_120096</name>
</gene>
<sequence length="46" mass="5196">MLTKNSVDTGGFLTGLGCSCAEMLDTENKIDKNVIFLYEILWKRNL</sequence>
<dbReference type="EMBL" id="CDOD01000004">
    <property type="protein sequence ID" value="CEN32793.1"/>
    <property type="molecule type" value="Genomic_DNA"/>
</dbReference>
<keyword evidence="2" id="KW-1185">Reference proteome</keyword>
<dbReference type="PROSITE" id="PS51257">
    <property type="entry name" value="PROKAR_LIPOPROTEIN"/>
    <property type="match status" value="1"/>
</dbReference>
<protein>
    <submittedName>
        <fullName evidence="1">Uncharacterized protein</fullName>
    </submittedName>
</protein>
<organism evidence="1 2">
    <name type="scientific">Capnocytophaga cynodegmi</name>
    <dbReference type="NCBI Taxonomy" id="28189"/>
    <lineage>
        <taxon>Bacteria</taxon>
        <taxon>Pseudomonadati</taxon>
        <taxon>Bacteroidota</taxon>
        <taxon>Flavobacteriia</taxon>
        <taxon>Flavobacteriales</taxon>
        <taxon>Flavobacteriaceae</taxon>
        <taxon>Capnocytophaga</taxon>
    </lineage>
</organism>
<dbReference type="AlphaFoldDB" id="A0A0B7H5A5"/>
<evidence type="ECO:0000313" key="2">
    <source>
        <dbReference type="Proteomes" id="UP000038055"/>
    </source>
</evidence>
<accession>A0A0B7H5A5</accession>
<dbReference type="Proteomes" id="UP000038055">
    <property type="component" value="Unassembled WGS sequence"/>
</dbReference>